<proteinExistence type="predicted"/>
<dbReference type="Proteomes" id="UP001552299">
    <property type="component" value="Unassembled WGS sequence"/>
</dbReference>
<evidence type="ECO:0000313" key="1">
    <source>
        <dbReference type="EMBL" id="KAL0919847.1"/>
    </source>
</evidence>
<protein>
    <submittedName>
        <fullName evidence="1">Uncharacterized protein</fullName>
    </submittedName>
</protein>
<reference evidence="1 2" key="1">
    <citation type="journal article" date="2024" name="Plant Biotechnol. J.">
        <title>Dendrobium thyrsiflorum genome and its molecular insights into genes involved in important horticultural traits.</title>
        <authorList>
            <person name="Chen B."/>
            <person name="Wang J.Y."/>
            <person name="Zheng P.J."/>
            <person name="Li K.L."/>
            <person name="Liang Y.M."/>
            <person name="Chen X.F."/>
            <person name="Zhang C."/>
            <person name="Zhao X."/>
            <person name="He X."/>
            <person name="Zhang G.Q."/>
            <person name="Liu Z.J."/>
            <person name="Xu Q."/>
        </authorList>
    </citation>
    <scope>NUCLEOTIDE SEQUENCE [LARGE SCALE GENOMIC DNA]</scope>
    <source>
        <strain evidence="1">GZMU011</strain>
    </source>
</reference>
<dbReference type="AlphaFoldDB" id="A0ABD0V446"/>
<comment type="caution">
    <text evidence="1">The sequence shown here is derived from an EMBL/GenBank/DDBJ whole genome shotgun (WGS) entry which is preliminary data.</text>
</comment>
<evidence type="ECO:0000313" key="2">
    <source>
        <dbReference type="Proteomes" id="UP001552299"/>
    </source>
</evidence>
<gene>
    <name evidence="1" type="ORF">M5K25_011971</name>
</gene>
<organism evidence="1 2">
    <name type="scientific">Dendrobium thyrsiflorum</name>
    <name type="common">Pinecone-like raceme dendrobium</name>
    <name type="synonym">Orchid</name>
    <dbReference type="NCBI Taxonomy" id="117978"/>
    <lineage>
        <taxon>Eukaryota</taxon>
        <taxon>Viridiplantae</taxon>
        <taxon>Streptophyta</taxon>
        <taxon>Embryophyta</taxon>
        <taxon>Tracheophyta</taxon>
        <taxon>Spermatophyta</taxon>
        <taxon>Magnoliopsida</taxon>
        <taxon>Liliopsida</taxon>
        <taxon>Asparagales</taxon>
        <taxon>Orchidaceae</taxon>
        <taxon>Epidendroideae</taxon>
        <taxon>Malaxideae</taxon>
        <taxon>Dendrobiinae</taxon>
        <taxon>Dendrobium</taxon>
    </lineage>
</organism>
<sequence>MVDPEQDHGFVYDYQGRVYVLRSPFFNINFEIDHTVQDYHDRIFFSLTTAIDKHQIPNQWQVLQRPPTLPLRINSHWAVLDPQVVAVGKPVVPRRDRTPGYRYALEEEEKVKQERQKEKYK</sequence>
<accession>A0ABD0V446</accession>
<dbReference type="EMBL" id="JANQDX010000009">
    <property type="protein sequence ID" value="KAL0919847.1"/>
    <property type="molecule type" value="Genomic_DNA"/>
</dbReference>
<name>A0ABD0V446_DENTH</name>
<keyword evidence="2" id="KW-1185">Reference proteome</keyword>